<comment type="similarity">
    <text evidence="3">Belongs to the RBT5 family.</text>
</comment>
<evidence type="ECO:0000256" key="7">
    <source>
        <dbReference type="ARBA" id="ARBA00022622"/>
    </source>
</evidence>
<dbReference type="PROSITE" id="PS52012">
    <property type="entry name" value="CFEM"/>
    <property type="match status" value="4"/>
</dbReference>
<feature type="disulfide bond" evidence="15">
    <location>
        <begin position="276"/>
        <end position="283"/>
    </location>
</feature>
<keyword evidence="12 15" id="KW-1015">Disulfide bond</keyword>
<evidence type="ECO:0000256" key="4">
    <source>
        <dbReference type="ARBA" id="ARBA00022475"/>
    </source>
</evidence>
<dbReference type="Pfam" id="PF05730">
    <property type="entry name" value="CFEM"/>
    <property type="match status" value="4"/>
</dbReference>
<feature type="binding site" description="axial binding residue" evidence="15">
    <location>
        <position position="280"/>
    </location>
    <ligand>
        <name>heme</name>
        <dbReference type="ChEBI" id="CHEBI:30413"/>
    </ligand>
    <ligandPart>
        <name>Fe</name>
        <dbReference type="ChEBI" id="CHEBI:18248"/>
    </ligandPart>
</feature>
<dbReference type="PANTHER" id="PTHR37928:SF2">
    <property type="entry name" value="GPI ANCHORED CFEM DOMAIN PROTEIN (AFU_ORTHOLOGUE AFUA_6G10580)"/>
    <property type="match status" value="1"/>
</dbReference>
<evidence type="ECO:0000256" key="15">
    <source>
        <dbReference type="PROSITE-ProRule" id="PRU01356"/>
    </source>
</evidence>
<feature type="binding site" description="axial binding residue" evidence="15">
    <location>
        <position position="64"/>
    </location>
    <ligand>
        <name>heme</name>
        <dbReference type="ChEBI" id="CHEBI:30413"/>
    </ligand>
    <ligandPart>
        <name>Fe</name>
        <dbReference type="ChEBI" id="CHEBI:18248"/>
    </ligandPart>
</feature>
<keyword evidence="17" id="KW-1133">Transmembrane helix</keyword>
<feature type="domain" description="CFEM" evidence="19">
    <location>
        <begin position="355"/>
        <end position="467"/>
    </location>
</feature>
<evidence type="ECO:0000256" key="13">
    <source>
        <dbReference type="ARBA" id="ARBA00023180"/>
    </source>
</evidence>
<protein>
    <recommendedName>
        <fullName evidence="19">CFEM domain-containing protein</fullName>
    </recommendedName>
</protein>
<feature type="region of interest" description="Disordered" evidence="16">
    <location>
        <begin position="446"/>
        <end position="567"/>
    </location>
</feature>
<evidence type="ECO:0000256" key="1">
    <source>
        <dbReference type="ARBA" id="ARBA00004609"/>
    </source>
</evidence>
<dbReference type="SMART" id="SM00747">
    <property type="entry name" value="CFEM"/>
    <property type="match status" value="4"/>
</dbReference>
<evidence type="ECO:0000256" key="18">
    <source>
        <dbReference type="SAM" id="SignalP"/>
    </source>
</evidence>
<evidence type="ECO:0000256" key="14">
    <source>
        <dbReference type="ARBA" id="ARBA00023288"/>
    </source>
</evidence>
<dbReference type="RefSeq" id="XP_070918764.1">
    <property type="nucleotide sequence ID" value="XM_071062663.1"/>
</dbReference>
<feature type="signal peptide" evidence="18">
    <location>
        <begin position="1"/>
        <end position="20"/>
    </location>
</feature>
<feature type="transmembrane region" description="Helical" evidence="17">
    <location>
        <begin position="575"/>
        <end position="593"/>
    </location>
</feature>
<evidence type="ECO:0000256" key="11">
    <source>
        <dbReference type="ARBA" id="ARBA00023136"/>
    </source>
</evidence>
<evidence type="ECO:0000313" key="21">
    <source>
        <dbReference type="Proteomes" id="UP001628179"/>
    </source>
</evidence>
<keyword evidence="17" id="KW-0812">Transmembrane</keyword>
<feature type="domain" description="CFEM" evidence="19">
    <location>
        <begin position="123"/>
        <end position="234"/>
    </location>
</feature>
<feature type="compositionally biased region" description="Low complexity" evidence="16">
    <location>
        <begin position="446"/>
        <end position="461"/>
    </location>
</feature>
<feature type="domain" description="CFEM" evidence="19">
    <location>
        <begin position="17"/>
        <end position="130"/>
    </location>
</feature>
<keyword evidence="13" id="KW-0325">Glycoprotein</keyword>
<feature type="region of interest" description="Disordered" evidence="16">
    <location>
        <begin position="326"/>
        <end position="363"/>
    </location>
</feature>
<evidence type="ECO:0000256" key="5">
    <source>
        <dbReference type="ARBA" id="ARBA00022525"/>
    </source>
</evidence>
<keyword evidence="21" id="KW-1185">Reference proteome</keyword>
<keyword evidence="5" id="KW-0964">Secreted</keyword>
<keyword evidence="8 15" id="KW-0479">Metal-binding</keyword>
<dbReference type="InterPro" id="IPR051735">
    <property type="entry name" value="CFEM_domain"/>
</dbReference>
<accession>A0ABQ0GH03</accession>
<keyword evidence="4" id="KW-1003">Cell membrane</keyword>
<sequence>MLSRTQAAAGFVLAATGALAVNPGAAMVETPCPGAECSIPEPSTCIRACLDEFSPQHGCTGADDWDCYCANYRAITSKAFSCMYNSCGIDDYNTFNNAAVRACECLGADCPSSSTVVVTTTTTFASTSSTITPAPSCPHPCAAEISAVPECGISCISSAAGAVGCDANDYDCRCSSSAAIQQSAIGCVLGACGLGQGLEVADAVKAVCNCVTASPTTACETSTPTITVDTTTTSESESTSIITPAPTCPHPCAAEISAVPECGVACISSAAGAVGCDASDYDCRCSSSAAIQQSAIDCVLNSCGLQDGLAVADAVKVVCSCVSASPTTACEDSTSSTSSSGTTDLSTTTSESSTITSESSSIITPAPSCTQPCGAQISAVPSCGVSCIASAAGAVGCGDTDYACRCSSSAAIQQSAIGCVLGACGLEQGLAVADAVGAVCACVSASPTSTCDETSSSTTSADDGEDTPCPTSFITTTKVIEVTTTTCEEDEETSAPVPSQPPVDDGDDDDGEGSDSDDEGGDGGGSYPVPTPSLPPVDGGDEDDGGSGPSTTSSPGGGSTTARNPPVATAGASNVMLVGTGCLAGVVAAVVAFM</sequence>
<feature type="compositionally biased region" description="Acidic residues" evidence="16">
    <location>
        <begin position="504"/>
        <end position="521"/>
    </location>
</feature>
<feature type="compositionally biased region" description="Low complexity" evidence="16">
    <location>
        <begin position="475"/>
        <end position="486"/>
    </location>
</feature>
<feature type="chain" id="PRO_5045510764" description="CFEM domain-containing protein" evidence="18">
    <location>
        <begin position="21"/>
        <end position="594"/>
    </location>
</feature>
<dbReference type="PANTHER" id="PTHR37928">
    <property type="entry name" value="CFEM DOMAIN PROTEIN (AFU_ORTHOLOGUE AFUA_6G14090)"/>
    <property type="match status" value="1"/>
</dbReference>
<gene>
    <name evidence="20" type="ORF">MFIFM68171_07243</name>
</gene>
<evidence type="ECO:0000256" key="3">
    <source>
        <dbReference type="ARBA" id="ARBA00010031"/>
    </source>
</evidence>
<evidence type="ECO:0000256" key="12">
    <source>
        <dbReference type="ARBA" id="ARBA00023157"/>
    </source>
</evidence>
<feature type="domain" description="CFEM" evidence="19">
    <location>
        <begin position="234"/>
        <end position="345"/>
    </location>
</feature>
<proteinExistence type="inferred from homology"/>
<evidence type="ECO:0000256" key="10">
    <source>
        <dbReference type="ARBA" id="ARBA00023004"/>
    </source>
</evidence>
<comment type="subcellular location">
    <subcellularLocation>
        <location evidence="1">Cell membrane</location>
        <topology evidence="1">Lipid-anchor</topology>
        <topology evidence="1">GPI-anchor</topology>
    </subcellularLocation>
    <subcellularLocation>
        <location evidence="2">Secreted</location>
    </subcellularLocation>
</comment>
<keyword evidence="6 15" id="KW-0349">Heme</keyword>
<comment type="caution">
    <text evidence="15">Lacks conserved residue(s) required for the propagation of feature annotation.</text>
</comment>
<keyword evidence="10 15" id="KW-0408">Iron</keyword>
<keyword evidence="9 18" id="KW-0732">Signal</keyword>
<evidence type="ECO:0000313" key="20">
    <source>
        <dbReference type="EMBL" id="GAB1317033.1"/>
    </source>
</evidence>
<name>A0ABQ0GH03_9PEZI</name>
<feature type="binding site" description="axial binding residue" evidence="15">
    <location>
        <position position="169"/>
    </location>
    <ligand>
        <name>heme</name>
        <dbReference type="ChEBI" id="CHEBI:30413"/>
    </ligand>
    <ligandPart>
        <name>Fe</name>
        <dbReference type="ChEBI" id="CHEBI:18248"/>
    </ligandPart>
</feature>
<dbReference type="Proteomes" id="UP001628179">
    <property type="component" value="Unassembled WGS sequence"/>
</dbReference>
<feature type="binding site" description="axial binding residue" evidence="15">
    <location>
        <position position="401"/>
    </location>
    <ligand>
        <name>heme</name>
        <dbReference type="ChEBI" id="CHEBI:30413"/>
    </ligand>
    <ligandPart>
        <name>Fe</name>
        <dbReference type="ChEBI" id="CHEBI:18248"/>
    </ligandPart>
</feature>
<evidence type="ECO:0000256" key="8">
    <source>
        <dbReference type="ARBA" id="ARBA00022723"/>
    </source>
</evidence>
<evidence type="ECO:0000256" key="9">
    <source>
        <dbReference type="ARBA" id="ARBA00022729"/>
    </source>
</evidence>
<evidence type="ECO:0000259" key="19">
    <source>
        <dbReference type="PROSITE" id="PS52012"/>
    </source>
</evidence>
<keyword evidence="14" id="KW-0449">Lipoprotein</keyword>
<dbReference type="GeneID" id="98177986"/>
<evidence type="ECO:0000256" key="16">
    <source>
        <dbReference type="SAM" id="MobiDB-lite"/>
    </source>
</evidence>
<evidence type="ECO:0000256" key="2">
    <source>
        <dbReference type="ARBA" id="ARBA00004613"/>
    </source>
</evidence>
<reference evidence="20 21" key="1">
    <citation type="submission" date="2024-09" db="EMBL/GenBank/DDBJ databases">
        <title>Itraconazole resistance in Madurella fahalii resulting from another homologue of gene encoding cytochrome P450 14-alpha sterol demethylase (CYP51).</title>
        <authorList>
            <person name="Yoshioka I."/>
            <person name="Fahal A.H."/>
            <person name="Kaneko S."/>
            <person name="Yaguchi T."/>
        </authorList>
    </citation>
    <scope>NUCLEOTIDE SEQUENCE [LARGE SCALE GENOMIC DNA]</scope>
    <source>
        <strain evidence="20 21">IFM 68171</strain>
    </source>
</reference>
<feature type="disulfide bond" evidence="15">
    <location>
        <begin position="165"/>
        <end position="172"/>
    </location>
</feature>
<dbReference type="EMBL" id="BAAFSV010000004">
    <property type="protein sequence ID" value="GAB1317033.1"/>
    <property type="molecule type" value="Genomic_DNA"/>
</dbReference>
<dbReference type="InterPro" id="IPR008427">
    <property type="entry name" value="Extracellular_membr_CFEM_dom"/>
</dbReference>
<evidence type="ECO:0000256" key="17">
    <source>
        <dbReference type="SAM" id="Phobius"/>
    </source>
</evidence>
<organism evidence="20 21">
    <name type="scientific">Madurella fahalii</name>
    <dbReference type="NCBI Taxonomy" id="1157608"/>
    <lineage>
        <taxon>Eukaryota</taxon>
        <taxon>Fungi</taxon>
        <taxon>Dikarya</taxon>
        <taxon>Ascomycota</taxon>
        <taxon>Pezizomycotina</taxon>
        <taxon>Sordariomycetes</taxon>
        <taxon>Sordariomycetidae</taxon>
        <taxon>Sordariales</taxon>
        <taxon>Sordariales incertae sedis</taxon>
        <taxon>Madurella</taxon>
    </lineage>
</organism>
<feature type="disulfide bond" evidence="15">
    <location>
        <begin position="397"/>
        <end position="404"/>
    </location>
</feature>
<keyword evidence="7" id="KW-0336">GPI-anchor</keyword>
<evidence type="ECO:0000256" key="6">
    <source>
        <dbReference type="ARBA" id="ARBA00022617"/>
    </source>
</evidence>
<comment type="caution">
    <text evidence="20">The sequence shown here is derived from an EMBL/GenBank/DDBJ whole genome shotgun (WGS) entry which is preliminary data.</text>
</comment>
<keyword evidence="11 17" id="KW-0472">Membrane</keyword>